<evidence type="ECO:0000256" key="3">
    <source>
        <dbReference type="ARBA" id="ARBA00022679"/>
    </source>
</evidence>
<organism evidence="6 7">
    <name type="scientific">Xanthoceras sorbifolium</name>
    <dbReference type="NCBI Taxonomy" id="99658"/>
    <lineage>
        <taxon>Eukaryota</taxon>
        <taxon>Viridiplantae</taxon>
        <taxon>Streptophyta</taxon>
        <taxon>Embryophyta</taxon>
        <taxon>Tracheophyta</taxon>
        <taxon>Spermatophyta</taxon>
        <taxon>Magnoliopsida</taxon>
        <taxon>eudicotyledons</taxon>
        <taxon>Gunneridae</taxon>
        <taxon>Pentapetalae</taxon>
        <taxon>rosids</taxon>
        <taxon>malvids</taxon>
        <taxon>Sapindales</taxon>
        <taxon>Sapindaceae</taxon>
        <taxon>Xanthoceroideae</taxon>
        <taxon>Xanthoceras</taxon>
    </lineage>
</organism>
<sequence>MGSTGAVKPHAICIPYPAQGHIIPLLQFAKLLHSKGFHITFVNSEFNHRRLLRSKGPDCLKGLPDDFQLETIPDGLPPSDRDATQDLPSLSDSLKKTGLTPFLKLIERLNSSGQVPPVSFVVADTTVSFAREAAKIIGIKGIAVWTASACGLLGYWQYGELVKRGLVPFKDENFLTDGSLDTPIDWIRGMPNMRLKDLPAFIRVTDPNDILFNFMKSETETALECSAIVINTFDEFEHEVLEVIASINPNIYTIGPLHLLCKQMPESDFFKMFTTNLWKEDPECLKWLDRREPNSVVYVNYGSITVMTDQHLKEFAWGLANSGHSFLWVVRPDVVMGTDSAILPEEYFEEIKDRGLIVSWCPQEQVLSHPSLGAFLTHCGWNSMLESMINAGKPLICWPFFAEQQTNTRYACTTWGIGMEVNHDVKRDEIEGLVKEVMEGEKGKKMKEKALEWQKKAIAAANIGGTSYNNLDRCIREVFSYGY</sequence>
<reference evidence="6 7" key="1">
    <citation type="submission" date="2021-02" db="EMBL/GenBank/DDBJ databases">
        <title>Plant Genome Project.</title>
        <authorList>
            <person name="Zhang R.-G."/>
        </authorList>
    </citation>
    <scope>NUCLEOTIDE SEQUENCE [LARGE SCALE GENOMIC DNA]</scope>
    <source>
        <tissue evidence="6">Leaves</tissue>
    </source>
</reference>
<dbReference type="Pfam" id="PF00201">
    <property type="entry name" value="UDPGT"/>
    <property type="match status" value="1"/>
</dbReference>
<comment type="caution">
    <text evidence="6">The sequence shown here is derived from an EMBL/GenBank/DDBJ whole genome shotgun (WGS) entry which is preliminary data.</text>
</comment>
<dbReference type="PANTHER" id="PTHR11926">
    <property type="entry name" value="GLUCOSYL/GLUCURONOSYL TRANSFERASES"/>
    <property type="match status" value="1"/>
</dbReference>
<name>A0ABQ8HK60_9ROSI</name>
<dbReference type="EMBL" id="JAFEMO010000009">
    <property type="protein sequence ID" value="KAH7564745.1"/>
    <property type="molecule type" value="Genomic_DNA"/>
</dbReference>
<dbReference type="Proteomes" id="UP000827721">
    <property type="component" value="Unassembled WGS sequence"/>
</dbReference>
<evidence type="ECO:0000313" key="7">
    <source>
        <dbReference type="Proteomes" id="UP000827721"/>
    </source>
</evidence>
<evidence type="ECO:0000256" key="2">
    <source>
        <dbReference type="ARBA" id="ARBA00022676"/>
    </source>
</evidence>
<accession>A0ABQ8HK60</accession>
<keyword evidence="2 4" id="KW-0328">Glycosyltransferase</keyword>
<comment type="similarity">
    <text evidence="1 4">Belongs to the UDP-glycosyltransferase family.</text>
</comment>
<dbReference type="InterPro" id="IPR002213">
    <property type="entry name" value="UDP_glucos_trans"/>
</dbReference>
<evidence type="ECO:0000256" key="4">
    <source>
        <dbReference type="RuleBase" id="RU003718"/>
    </source>
</evidence>
<dbReference type="EC" id="2.4.1.-" evidence="5"/>
<dbReference type="SUPFAM" id="SSF53756">
    <property type="entry name" value="UDP-Glycosyltransferase/glycogen phosphorylase"/>
    <property type="match status" value="1"/>
</dbReference>
<dbReference type="PROSITE" id="PS00375">
    <property type="entry name" value="UDPGT"/>
    <property type="match status" value="1"/>
</dbReference>
<evidence type="ECO:0000256" key="1">
    <source>
        <dbReference type="ARBA" id="ARBA00009995"/>
    </source>
</evidence>
<proteinExistence type="inferred from homology"/>
<dbReference type="InterPro" id="IPR035595">
    <property type="entry name" value="UDP_glycos_trans_CS"/>
</dbReference>
<evidence type="ECO:0000256" key="5">
    <source>
        <dbReference type="RuleBase" id="RU362057"/>
    </source>
</evidence>
<keyword evidence="7" id="KW-1185">Reference proteome</keyword>
<gene>
    <name evidence="6" type="ORF">JRO89_XS09G0018600</name>
</gene>
<dbReference type="PANTHER" id="PTHR11926:SF1547">
    <property type="entry name" value="GLYCOSYLTRANSFERASE"/>
    <property type="match status" value="1"/>
</dbReference>
<evidence type="ECO:0000313" key="6">
    <source>
        <dbReference type="EMBL" id="KAH7564745.1"/>
    </source>
</evidence>
<dbReference type="CDD" id="cd03784">
    <property type="entry name" value="GT1_Gtf-like"/>
    <property type="match status" value="1"/>
</dbReference>
<protein>
    <recommendedName>
        <fullName evidence="5">Glycosyltransferase</fullName>
        <ecNumber evidence="5">2.4.1.-</ecNumber>
    </recommendedName>
</protein>
<dbReference type="Gene3D" id="3.40.50.2000">
    <property type="entry name" value="Glycogen Phosphorylase B"/>
    <property type="match status" value="2"/>
</dbReference>
<keyword evidence="3 4" id="KW-0808">Transferase</keyword>